<accession>X1T2F8</accession>
<comment type="caution">
    <text evidence="1">The sequence shown here is derived from an EMBL/GenBank/DDBJ whole genome shotgun (WGS) entry which is preliminary data.</text>
</comment>
<sequence length="57" mass="6650">MVDDNYICYVNPNPDRLTRPSIALSLLRQPSECLNGTRFFIKERGIPKWDQKKLLKG</sequence>
<protein>
    <submittedName>
        <fullName evidence="1">Uncharacterized protein</fullName>
    </submittedName>
</protein>
<name>X1T2F8_9ZZZZ</name>
<evidence type="ECO:0000313" key="1">
    <source>
        <dbReference type="EMBL" id="GAI99477.1"/>
    </source>
</evidence>
<dbReference type="AlphaFoldDB" id="X1T2F8"/>
<organism evidence="1">
    <name type="scientific">marine sediment metagenome</name>
    <dbReference type="NCBI Taxonomy" id="412755"/>
    <lineage>
        <taxon>unclassified sequences</taxon>
        <taxon>metagenomes</taxon>
        <taxon>ecological metagenomes</taxon>
    </lineage>
</organism>
<proteinExistence type="predicted"/>
<reference evidence="1" key="1">
    <citation type="journal article" date="2014" name="Front. Microbiol.">
        <title>High frequency of phylogenetically diverse reductive dehalogenase-homologous genes in deep subseafloor sedimentary metagenomes.</title>
        <authorList>
            <person name="Kawai M."/>
            <person name="Futagami T."/>
            <person name="Toyoda A."/>
            <person name="Takaki Y."/>
            <person name="Nishi S."/>
            <person name="Hori S."/>
            <person name="Arai W."/>
            <person name="Tsubouchi T."/>
            <person name="Morono Y."/>
            <person name="Uchiyama I."/>
            <person name="Ito T."/>
            <person name="Fujiyama A."/>
            <person name="Inagaki F."/>
            <person name="Takami H."/>
        </authorList>
    </citation>
    <scope>NUCLEOTIDE SEQUENCE</scope>
    <source>
        <strain evidence="1">Expedition CK06-06</strain>
    </source>
</reference>
<gene>
    <name evidence="1" type="ORF">S12H4_39338</name>
</gene>
<dbReference type="EMBL" id="BARW01023764">
    <property type="protein sequence ID" value="GAI99477.1"/>
    <property type="molecule type" value="Genomic_DNA"/>
</dbReference>